<protein>
    <submittedName>
        <fullName evidence="7">ABC transporter permease</fullName>
    </submittedName>
</protein>
<proteinExistence type="predicted"/>
<dbReference type="RefSeq" id="WP_186888767.1">
    <property type="nucleotide sequence ID" value="NZ_JACONZ010000005.1"/>
</dbReference>
<evidence type="ECO:0000256" key="6">
    <source>
        <dbReference type="SAM" id="Phobius"/>
    </source>
</evidence>
<comment type="caution">
    <text evidence="7">The sequence shown here is derived from an EMBL/GenBank/DDBJ whole genome shotgun (WGS) entry which is preliminary data.</text>
</comment>
<keyword evidence="4 6" id="KW-1133">Transmembrane helix</keyword>
<accession>A0A923L208</accession>
<dbReference type="PROSITE" id="PS51257">
    <property type="entry name" value="PROKAR_LIPOPROTEIN"/>
    <property type="match status" value="1"/>
</dbReference>
<evidence type="ECO:0000256" key="3">
    <source>
        <dbReference type="ARBA" id="ARBA00022692"/>
    </source>
</evidence>
<feature type="transmembrane region" description="Helical" evidence="6">
    <location>
        <begin position="192"/>
        <end position="214"/>
    </location>
</feature>
<feature type="transmembrane region" description="Helical" evidence="6">
    <location>
        <begin position="143"/>
        <end position="162"/>
    </location>
</feature>
<evidence type="ECO:0000256" key="2">
    <source>
        <dbReference type="ARBA" id="ARBA00022475"/>
    </source>
</evidence>
<feature type="transmembrane region" description="Helical" evidence="6">
    <location>
        <begin position="226"/>
        <end position="251"/>
    </location>
</feature>
<dbReference type="PANTHER" id="PTHR43370:SF1">
    <property type="entry name" value="GUANOSINE ABC TRANSPORTER PERMEASE PROTEIN NUPQ"/>
    <property type="match status" value="1"/>
</dbReference>
<dbReference type="Pfam" id="PF02653">
    <property type="entry name" value="BPD_transp_2"/>
    <property type="match status" value="1"/>
</dbReference>
<comment type="subcellular location">
    <subcellularLocation>
        <location evidence="1">Cell membrane</location>
        <topology evidence="1">Multi-pass membrane protein</topology>
    </subcellularLocation>
</comment>
<evidence type="ECO:0000313" key="8">
    <source>
        <dbReference type="Proteomes" id="UP000659630"/>
    </source>
</evidence>
<sequence>MLSFLKYMFIATLRLGTPIAVTSMGGCFSQRCGINNIGLDAQMTMGALMGVCGSFWFKNAWMGVLVGMLAGVVMGVIHGFVVNTCGAPMAVSSQAMIMFSQGLTIIVLFAVFGNIGYSDQVASISSTPILANIPLVGDMLSQLSPLVYLGLILLAAFNFLLYKTPAGLHMQSCGEHPRAADTAGINVTLYRYLGVITSGALGGLGGAMLSIGYMNLFQDGMIAGRGFLALGAISLGGHTLKGAYTAGLLFGFFDALQLYVQTTNMPIPSQFVQMIPYLASLLVIIFASGERKNSRRGIPPAALGQPYSKISGTR</sequence>
<evidence type="ECO:0000256" key="1">
    <source>
        <dbReference type="ARBA" id="ARBA00004651"/>
    </source>
</evidence>
<dbReference type="InterPro" id="IPR001851">
    <property type="entry name" value="ABC_transp_permease"/>
</dbReference>
<keyword evidence="2" id="KW-1003">Cell membrane</keyword>
<keyword evidence="3 6" id="KW-0812">Transmembrane</keyword>
<feature type="transmembrane region" description="Helical" evidence="6">
    <location>
        <begin position="271"/>
        <end position="289"/>
    </location>
</feature>
<evidence type="ECO:0000256" key="4">
    <source>
        <dbReference type="ARBA" id="ARBA00022989"/>
    </source>
</evidence>
<dbReference type="EMBL" id="JACONZ010000005">
    <property type="protein sequence ID" value="MBC5582404.1"/>
    <property type="molecule type" value="Genomic_DNA"/>
</dbReference>
<reference evidence="7" key="1">
    <citation type="submission" date="2020-08" db="EMBL/GenBank/DDBJ databases">
        <title>Genome public.</title>
        <authorList>
            <person name="Liu C."/>
            <person name="Sun Q."/>
        </authorList>
    </citation>
    <scope>NUCLEOTIDE SEQUENCE</scope>
    <source>
        <strain evidence="7">BX8</strain>
    </source>
</reference>
<keyword evidence="5 6" id="KW-0472">Membrane</keyword>
<dbReference type="GO" id="GO:0005886">
    <property type="term" value="C:plasma membrane"/>
    <property type="evidence" value="ECO:0007669"/>
    <property type="project" value="UniProtKB-SubCell"/>
</dbReference>
<evidence type="ECO:0000313" key="7">
    <source>
        <dbReference type="EMBL" id="MBC5582404.1"/>
    </source>
</evidence>
<name>A0A923L208_9FIRM</name>
<feature type="transmembrane region" description="Helical" evidence="6">
    <location>
        <begin position="95"/>
        <end position="117"/>
    </location>
</feature>
<dbReference type="CDD" id="cd06580">
    <property type="entry name" value="TM_PBP1_transp_TpRbsC_like"/>
    <property type="match status" value="1"/>
</dbReference>
<feature type="transmembrane region" description="Helical" evidence="6">
    <location>
        <begin position="64"/>
        <end position="83"/>
    </location>
</feature>
<evidence type="ECO:0000256" key="5">
    <source>
        <dbReference type="ARBA" id="ARBA00023136"/>
    </source>
</evidence>
<dbReference type="GO" id="GO:0022857">
    <property type="term" value="F:transmembrane transporter activity"/>
    <property type="evidence" value="ECO:0007669"/>
    <property type="project" value="InterPro"/>
</dbReference>
<dbReference type="AlphaFoldDB" id="A0A923L208"/>
<keyword evidence="8" id="KW-1185">Reference proteome</keyword>
<organism evidence="7 8">
    <name type="scientific">Anaerofilum hominis</name>
    <dbReference type="NCBI Taxonomy" id="2763016"/>
    <lineage>
        <taxon>Bacteria</taxon>
        <taxon>Bacillati</taxon>
        <taxon>Bacillota</taxon>
        <taxon>Clostridia</taxon>
        <taxon>Eubacteriales</taxon>
        <taxon>Oscillospiraceae</taxon>
        <taxon>Anaerofilum</taxon>
    </lineage>
</organism>
<dbReference type="Proteomes" id="UP000659630">
    <property type="component" value="Unassembled WGS sequence"/>
</dbReference>
<dbReference type="PANTHER" id="PTHR43370">
    <property type="entry name" value="SUGAR ABC TRANSPORTER INTEGRAL MEMBRANE PROTEIN-RELATED"/>
    <property type="match status" value="1"/>
</dbReference>
<gene>
    <name evidence="7" type="ORF">H8S23_12900</name>
</gene>